<comment type="caution">
    <text evidence="2">The sequence shown here is derived from an EMBL/GenBank/DDBJ whole genome shotgun (WGS) entry which is preliminary data.</text>
</comment>
<dbReference type="AlphaFoldDB" id="A0A938WZJ2"/>
<gene>
    <name evidence="2" type="ORF">H7U32_06305</name>
</gene>
<evidence type="ECO:0000313" key="3">
    <source>
        <dbReference type="Proteomes" id="UP000718821"/>
    </source>
</evidence>
<dbReference type="Proteomes" id="UP000718821">
    <property type="component" value="Unassembled WGS sequence"/>
</dbReference>
<evidence type="ECO:0000256" key="1">
    <source>
        <dbReference type="SAM" id="MobiDB-lite"/>
    </source>
</evidence>
<organism evidence="2 3">
    <name type="scientific">Bifidobacterium pullorum subsp. saeculare</name>
    <dbReference type="NCBI Taxonomy" id="78257"/>
    <lineage>
        <taxon>Bacteria</taxon>
        <taxon>Bacillati</taxon>
        <taxon>Actinomycetota</taxon>
        <taxon>Actinomycetes</taxon>
        <taxon>Bifidobacteriales</taxon>
        <taxon>Bifidobacteriaceae</taxon>
        <taxon>Bifidobacterium</taxon>
    </lineage>
</organism>
<reference evidence="2" key="2">
    <citation type="journal article" date="2021" name="Sci. Rep.">
        <title>The distribution of antibiotic resistance genes in chicken gut microbiota commensals.</title>
        <authorList>
            <person name="Juricova H."/>
            <person name="Matiasovicova J."/>
            <person name="Kubasova T."/>
            <person name="Cejkova D."/>
            <person name="Rychlik I."/>
        </authorList>
    </citation>
    <scope>NUCLEOTIDE SEQUENCE</scope>
    <source>
        <strain evidence="2">An836</strain>
    </source>
</reference>
<protein>
    <submittedName>
        <fullName evidence="2">Uncharacterized protein</fullName>
    </submittedName>
</protein>
<reference evidence="2" key="1">
    <citation type="submission" date="2020-08" db="EMBL/GenBank/DDBJ databases">
        <authorList>
            <person name="Cejkova D."/>
            <person name="Kubasova T."/>
            <person name="Jahodarova E."/>
            <person name="Rychlik I."/>
        </authorList>
    </citation>
    <scope>NUCLEOTIDE SEQUENCE</scope>
    <source>
        <strain evidence="2">An836</strain>
    </source>
</reference>
<name>A0A938WZJ2_9BIFI</name>
<feature type="region of interest" description="Disordered" evidence="1">
    <location>
        <begin position="1"/>
        <end position="27"/>
    </location>
</feature>
<feature type="compositionally biased region" description="Basic and acidic residues" evidence="1">
    <location>
        <begin position="11"/>
        <end position="27"/>
    </location>
</feature>
<proteinExistence type="predicted"/>
<dbReference type="RefSeq" id="WP_204469053.1">
    <property type="nucleotide sequence ID" value="NZ_JACLYU010000010.1"/>
</dbReference>
<evidence type="ECO:0000313" key="2">
    <source>
        <dbReference type="EMBL" id="MBM6699923.1"/>
    </source>
</evidence>
<keyword evidence="3" id="KW-1185">Reference proteome</keyword>
<accession>A0A938WZJ2</accession>
<sequence>MTTTAKTAKQLADERKPATFDHNGRTFDVPDRKLLQDGELTGLLLGSQEAEESGDSRELTACIYAILRLMYPHGAWRGVLAKLRGADGRVDINAIPVFVNAAIGAMNPNS</sequence>
<dbReference type="EMBL" id="JACLYU010000010">
    <property type="protein sequence ID" value="MBM6699923.1"/>
    <property type="molecule type" value="Genomic_DNA"/>
</dbReference>